<comment type="caution">
    <text evidence="1">The sequence shown here is derived from an EMBL/GenBank/DDBJ whole genome shotgun (WGS) entry which is preliminary data.</text>
</comment>
<dbReference type="AlphaFoldDB" id="A0A538TAM9"/>
<evidence type="ECO:0000313" key="2">
    <source>
        <dbReference type="Proteomes" id="UP000316852"/>
    </source>
</evidence>
<name>A0A538TAM9_UNCEI</name>
<dbReference type="EMBL" id="VBOW01000013">
    <property type="protein sequence ID" value="TMQ60594.1"/>
    <property type="molecule type" value="Genomic_DNA"/>
</dbReference>
<proteinExistence type="predicted"/>
<protein>
    <submittedName>
        <fullName evidence="1">Uncharacterized protein</fullName>
    </submittedName>
</protein>
<reference evidence="1 2" key="1">
    <citation type="journal article" date="2019" name="Nat. Microbiol.">
        <title>Mediterranean grassland soil C-N compound turnover is dependent on rainfall and depth, and is mediated by genomically divergent microorganisms.</title>
        <authorList>
            <person name="Diamond S."/>
            <person name="Andeer P.F."/>
            <person name="Li Z."/>
            <person name="Crits-Christoph A."/>
            <person name="Burstein D."/>
            <person name="Anantharaman K."/>
            <person name="Lane K.R."/>
            <person name="Thomas B.C."/>
            <person name="Pan C."/>
            <person name="Northen T.R."/>
            <person name="Banfield J.F."/>
        </authorList>
    </citation>
    <scope>NUCLEOTIDE SEQUENCE [LARGE SCALE GENOMIC DNA]</scope>
    <source>
        <strain evidence="1">WS_6</strain>
    </source>
</reference>
<gene>
    <name evidence="1" type="ORF">E6K76_00955</name>
</gene>
<evidence type="ECO:0000313" key="1">
    <source>
        <dbReference type="EMBL" id="TMQ60594.1"/>
    </source>
</evidence>
<dbReference type="Proteomes" id="UP000316852">
    <property type="component" value="Unassembled WGS sequence"/>
</dbReference>
<sequence length="350" mass="36788">MKNGDFVVRYFSGDQAGYSSALSYVGTSGIIQINAGCSGIDIGTPGDSVVVLMKSQGAWTIARGPAPDGRATLEVISKASNPNDPTLGLRPKVNDGRTQISWLARNPPNLGYRAYGSITAAGVNGGNPTSYMSWYTSRDTLQSGLQKRMDMGADQDPSFLNWVNFKNVRYYSPSLNAGGFTLAILESLMYAAGDTTTWAGPIISLAPRGQIHWRSNAFPWTTYPMFQKDNKNNFFIADVNTPRVIISPNGLSAAVFTGISGTPGVRCGDAVAPSSYYRLEVGGSGTGAGNLKVEGAIHSTGSTFANLGNVLSGSPNGTIIYCSDCTKATPCAGSGTGAIAKRINGAWDCN</sequence>
<organism evidence="1 2">
    <name type="scientific">Eiseniibacteriota bacterium</name>
    <dbReference type="NCBI Taxonomy" id="2212470"/>
    <lineage>
        <taxon>Bacteria</taxon>
        <taxon>Candidatus Eiseniibacteriota</taxon>
    </lineage>
</organism>
<accession>A0A538TAM9</accession>